<dbReference type="SUPFAM" id="SSF53448">
    <property type="entry name" value="Nucleotide-diphospho-sugar transferases"/>
    <property type="match status" value="1"/>
</dbReference>
<dbReference type="RefSeq" id="WP_011046597.1">
    <property type="nucleotide sequence ID" value="NZ_CP076685.1"/>
</dbReference>
<dbReference type="Pfam" id="PF13641">
    <property type="entry name" value="Glyco_tranf_2_3"/>
    <property type="match status" value="1"/>
</dbReference>
<comment type="caution">
    <text evidence="1">The sequence shown here is derived from an EMBL/GenBank/DDBJ whole genome shotgun (WGS) entry which is preliminary data.</text>
</comment>
<accession>A0A850LCP3</accession>
<name>A0A850LCP3_9RHOB</name>
<dbReference type="PANTHER" id="PTHR43179:SF7">
    <property type="entry name" value="RHAMNOSYLTRANSFERASE WBBL"/>
    <property type="match status" value="1"/>
</dbReference>
<keyword evidence="1" id="KW-0808">Transferase</keyword>
<dbReference type="Proteomes" id="UP000565723">
    <property type="component" value="Unassembled WGS sequence"/>
</dbReference>
<dbReference type="EMBL" id="JABXIY010000007">
    <property type="protein sequence ID" value="NVK95774.1"/>
    <property type="molecule type" value="Genomic_DNA"/>
</dbReference>
<proteinExistence type="predicted"/>
<sequence>MSSATVLTVILNYRTPDLTISACEAAMREMQGLPGEIVVVDNASGDGSFEKLSKAASDYGWLASGKLRLVQSGRNGGFGAGMNVGMTAGLSNGAAPDFYYLLNSDAWPDPGCIRGLRDFLLETPDAGLAASAVRGIDDDPHRTAFRFPTAAGEFEAAARTGPLSRLLRERIIAPPLPARRTRVDWASGASLMIRREVIAATGGFDERFFLYFEETDLCHRAQAEGWSTHYLPDVGVVHIGSASTGMKSWNRTPQYWFDSRLHYYLKTHGRAYAAGATLALVAGAMIWRLRRLLQAKPQADPDRFLSDLVTHALRAALGRPRTAPAPIAAIPEDSR</sequence>
<reference evidence="1 2" key="1">
    <citation type="journal article" date="2020" name="Proc. Natl. Acad. Sci. U.S.A.">
        <title>Ecological drivers of bacterial community assembly in synthetic phycospheres.</title>
        <authorList>
            <person name="Fu H."/>
            <person name="Uchimiya M."/>
            <person name="Gore J."/>
            <person name="Moran M.A."/>
        </authorList>
    </citation>
    <scope>NUCLEOTIDE SEQUENCE [LARGE SCALE GENOMIC DNA]</scope>
    <source>
        <strain evidence="1">HF-Din03</strain>
    </source>
</reference>
<organism evidence="1 2">
    <name type="scientific">Ruegeria pomeroyi</name>
    <dbReference type="NCBI Taxonomy" id="89184"/>
    <lineage>
        <taxon>Bacteria</taxon>
        <taxon>Pseudomonadati</taxon>
        <taxon>Pseudomonadota</taxon>
        <taxon>Alphaproteobacteria</taxon>
        <taxon>Rhodobacterales</taxon>
        <taxon>Roseobacteraceae</taxon>
        <taxon>Ruegeria</taxon>
    </lineage>
</organism>
<evidence type="ECO:0000313" key="2">
    <source>
        <dbReference type="Proteomes" id="UP000565723"/>
    </source>
</evidence>
<dbReference type="InterPro" id="IPR029044">
    <property type="entry name" value="Nucleotide-diphossugar_trans"/>
</dbReference>
<dbReference type="PANTHER" id="PTHR43179">
    <property type="entry name" value="RHAMNOSYLTRANSFERASE WBBL"/>
    <property type="match status" value="1"/>
</dbReference>
<evidence type="ECO:0000313" key="1">
    <source>
        <dbReference type="EMBL" id="NVK95774.1"/>
    </source>
</evidence>
<dbReference type="OMA" id="FWATGAC"/>
<protein>
    <submittedName>
        <fullName evidence="1">Glycosyltransferase family 2 protein</fullName>
    </submittedName>
</protein>
<dbReference type="AlphaFoldDB" id="A0A850LCP3"/>
<dbReference type="GO" id="GO:0016740">
    <property type="term" value="F:transferase activity"/>
    <property type="evidence" value="ECO:0007669"/>
    <property type="project" value="UniProtKB-KW"/>
</dbReference>
<dbReference type="CDD" id="cd04186">
    <property type="entry name" value="GT_2_like_c"/>
    <property type="match status" value="1"/>
</dbReference>
<gene>
    <name evidence="1" type="ORF">HW564_02485</name>
</gene>
<dbReference type="Gene3D" id="3.90.550.10">
    <property type="entry name" value="Spore Coat Polysaccharide Biosynthesis Protein SpsA, Chain A"/>
    <property type="match status" value="1"/>
</dbReference>